<proteinExistence type="predicted"/>
<dbReference type="AlphaFoldDB" id="D2B096"/>
<feature type="region of interest" description="Disordered" evidence="1">
    <location>
        <begin position="1"/>
        <end position="23"/>
    </location>
</feature>
<dbReference type="HOGENOM" id="CLU_3349318_0_0_11"/>
<evidence type="ECO:0000313" key="2">
    <source>
        <dbReference type="EMBL" id="ACZ89102.1"/>
    </source>
</evidence>
<keyword evidence="3" id="KW-1185">Reference proteome</keyword>
<evidence type="ECO:0000256" key="1">
    <source>
        <dbReference type="SAM" id="MobiDB-lite"/>
    </source>
</evidence>
<protein>
    <submittedName>
        <fullName evidence="2">Uncharacterized protein</fullName>
    </submittedName>
</protein>
<evidence type="ECO:0000313" key="3">
    <source>
        <dbReference type="Proteomes" id="UP000002029"/>
    </source>
</evidence>
<name>D2B096_STRRD</name>
<gene>
    <name evidence="2" type="ordered locus">Sros_6385</name>
</gene>
<organism evidence="2 3">
    <name type="scientific">Streptosporangium roseum (strain ATCC 12428 / DSM 43021 / JCM 3005 / KCTC 9067 / NCIMB 10171 / NRRL 2505 / NI 9100)</name>
    <dbReference type="NCBI Taxonomy" id="479432"/>
    <lineage>
        <taxon>Bacteria</taxon>
        <taxon>Bacillati</taxon>
        <taxon>Actinomycetota</taxon>
        <taxon>Actinomycetes</taxon>
        <taxon>Streptosporangiales</taxon>
        <taxon>Streptosporangiaceae</taxon>
        <taxon>Streptosporangium</taxon>
    </lineage>
</organism>
<sequence length="37" mass="3809">MRREWESEELTGGSVPAGSGGHLTGFGAMAKLYAAPS</sequence>
<accession>D2B096</accession>
<dbReference type="Proteomes" id="UP000002029">
    <property type="component" value="Chromosome"/>
</dbReference>
<dbReference type="KEGG" id="sro:Sros_6385"/>
<reference evidence="2 3" key="1">
    <citation type="journal article" date="2010" name="Stand. Genomic Sci.">
        <title>Complete genome sequence of Streptosporangium roseum type strain (NI 9100).</title>
        <authorList>
            <person name="Nolan M."/>
            <person name="Sikorski J."/>
            <person name="Jando M."/>
            <person name="Lucas S."/>
            <person name="Lapidus A."/>
            <person name="Glavina Del Rio T."/>
            <person name="Chen F."/>
            <person name="Tice H."/>
            <person name="Pitluck S."/>
            <person name="Cheng J.F."/>
            <person name="Chertkov O."/>
            <person name="Sims D."/>
            <person name="Meincke L."/>
            <person name="Brettin T."/>
            <person name="Han C."/>
            <person name="Detter J.C."/>
            <person name="Bruce D."/>
            <person name="Goodwin L."/>
            <person name="Land M."/>
            <person name="Hauser L."/>
            <person name="Chang Y.J."/>
            <person name="Jeffries C.D."/>
            <person name="Ivanova N."/>
            <person name="Mavromatis K."/>
            <person name="Mikhailova N."/>
            <person name="Chen A."/>
            <person name="Palaniappan K."/>
            <person name="Chain P."/>
            <person name="Rohde M."/>
            <person name="Goker M."/>
            <person name="Bristow J."/>
            <person name="Eisen J.A."/>
            <person name="Markowitz V."/>
            <person name="Hugenholtz P."/>
            <person name="Kyrpides N.C."/>
            <person name="Klenk H.P."/>
        </authorList>
    </citation>
    <scope>NUCLEOTIDE SEQUENCE [LARGE SCALE GENOMIC DNA]</scope>
    <source>
        <strain evidence="3">ATCC 12428 / DSM 43021 / JCM 3005 / NI 9100</strain>
    </source>
</reference>
<dbReference type="EMBL" id="CP001814">
    <property type="protein sequence ID" value="ACZ89102.1"/>
    <property type="molecule type" value="Genomic_DNA"/>
</dbReference>